<feature type="transmembrane region" description="Helical" evidence="1">
    <location>
        <begin position="183"/>
        <end position="204"/>
    </location>
</feature>
<evidence type="ECO:0000313" key="2">
    <source>
        <dbReference type="Proteomes" id="UP000235220"/>
    </source>
</evidence>
<dbReference type="RefSeq" id="XP_035539817.1">
    <property type="nucleotide sequence ID" value="XM_035683924.1"/>
</dbReference>
<dbReference type="STRING" id="51240.A0A2I4GRQ0"/>
<accession>A0A2I4GRQ0</accession>
<dbReference type="KEGG" id="jre:109010251"/>
<dbReference type="Proteomes" id="UP000235220">
    <property type="component" value="Chromosome 13"/>
</dbReference>
<dbReference type="KEGG" id="jre:118344143"/>
<dbReference type="PANTHER" id="PTHR36000:SF2">
    <property type="entry name" value="DEFECTIVE 1273 PROTEIN, PUTATIVE-RELATED"/>
    <property type="match status" value="1"/>
</dbReference>
<evidence type="ECO:0000313" key="4">
    <source>
        <dbReference type="RefSeq" id="XP_035539814.1"/>
    </source>
</evidence>
<keyword evidence="1" id="KW-1133">Transmembrane helix</keyword>
<keyword evidence="2" id="KW-1185">Reference proteome</keyword>
<evidence type="ECO:0000313" key="3">
    <source>
        <dbReference type="RefSeq" id="XP_018846570.1"/>
    </source>
</evidence>
<keyword evidence="1" id="KW-0472">Membrane</keyword>
<name>A0A2I4GRQ0_JUGRE</name>
<feature type="transmembrane region" description="Helical" evidence="1">
    <location>
        <begin position="150"/>
        <end position="171"/>
    </location>
</feature>
<dbReference type="GeneID" id="109010251"/>
<dbReference type="RefSeq" id="XP_035539814.1">
    <property type="nucleotide sequence ID" value="XM_035683921.1"/>
</dbReference>
<dbReference type="OrthoDB" id="1934999at2759"/>
<dbReference type="AlphaFoldDB" id="A0A2I4GRQ0"/>
<organism evidence="2 3">
    <name type="scientific">Juglans regia</name>
    <name type="common">English walnut</name>
    <dbReference type="NCBI Taxonomy" id="51240"/>
    <lineage>
        <taxon>Eukaryota</taxon>
        <taxon>Viridiplantae</taxon>
        <taxon>Streptophyta</taxon>
        <taxon>Embryophyta</taxon>
        <taxon>Tracheophyta</taxon>
        <taxon>Spermatophyta</taxon>
        <taxon>Magnoliopsida</taxon>
        <taxon>eudicotyledons</taxon>
        <taxon>Gunneridae</taxon>
        <taxon>Pentapetalae</taxon>
        <taxon>rosids</taxon>
        <taxon>fabids</taxon>
        <taxon>Fagales</taxon>
        <taxon>Juglandaceae</taxon>
        <taxon>Juglans</taxon>
    </lineage>
</organism>
<dbReference type="KEGG" id="jre:118344144"/>
<reference evidence="3 4" key="1">
    <citation type="submission" date="2025-04" db="UniProtKB">
        <authorList>
            <consortium name="RefSeq"/>
        </authorList>
    </citation>
    <scope>IDENTIFICATION</scope>
    <source>
        <tissue evidence="3 4">Leaves</tissue>
    </source>
</reference>
<evidence type="ECO:0000313" key="5">
    <source>
        <dbReference type="RefSeq" id="XP_035539817.1"/>
    </source>
</evidence>
<sequence>MTTPYPSHLLSASNHLHASTKMLIRSHSPRLQGFKQGSLRNVKEKSCKLSVKQFRAFQNTRSSISCAINMSAGQSDDPGKLNLEHLIDKARKLWDGCPQPVKRFPWNRALDNFIQLILDLILAVVKYLCVPLLAVSSLSEMSYCAHERKLFLLPVPVLIGIAVAGVFRETALDISPLLKDAEVPWHLIAIATFFTFLKLLGPYYPYWGRIFIPHFANGGLWRTLWFALLWYRRPQKESTKTLQENSGNGTHSELNKL</sequence>
<dbReference type="Gramene" id="Jr13_06390_p1">
    <property type="protein sequence ID" value="cds.Jr13_06390_p1"/>
    <property type="gene ID" value="Jr13_06390"/>
</dbReference>
<dbReference type="PANTHER" id="PTHR36000">
    <property type="entry name" value="DEFECTIVE 1273 PROTEIN, PUTATIVE-RELATED"/>
    <property type="match status" value="1"/>
</dbReference>
<protein>
    <submittedName>
        <fullName evidence="3">Uncharacterized protein LOC109010251 isoform X1</fullName>
    </submittedName>
    <submittedName>
        <fullName evidence="4">Uncharacterized protein LOC118344143 isoform X1</fullName>
    </submittedName>
    <submittedName>
        <fullName evidence="5">Uncharacterized protein LOC118344144 isoform X1</fullName>
    </submittedName>
</protein>
<proteinExistence type="predicted"/>
<dbReference type="RefSeq" id="XP_018846570.1">
    <property type="nucleotide sequence ID" value="XM_018991025.2"/>
</dbReference>
<gene>
    <name evidence="3" type="primary">LOC109010251</name>
    <name evidence="4" type="synonym">LOC118344143</name>
    <name evidence="5" type="synonym">LOC118344144</name>
</gene>
<evidence type="ECO:0000256" key="1">
    <source>
        <dbReference type="SAM" id="Phobius"/>
    </source>
</evidence>
<feature type="transmembrane region" description="Helical" evidence="1">
    <location>
        <begin position="113"/>
        <end position="138"/>
    </location>
</feature>
<keyword evidence="1" id="KW-0812">Transmembrane</keyword>